<gene>
    <name evidence="1" type="ORF">MTX78_20835</name>
</gene>
<name>A0ABY4CWW1_9BACT</name>
<dbReference type="EMBL" id="CP094669">
    <property type="protein sequence ID" value="UOG74551.1"/>
    <property type="molecule type" value="Genomic_DNA"/>
</dbReference>
<keyword evidence="2" id="KW-1185">Reference proteome</keyword>
<evidence type="ECO:0000313" key="2">
    <source>
        <dbReference type="Proteomes" id="UP000831113"/>
    </source>
</evidence>
<reference evidence="1 2" key="1">
    <citation type="submission" date="2022-03" db="EMBL/GenBank/DDBJ databases">
        <title>Hymenobactersp. isolated from the air.</title>
        <authorList>
            <person name="Won M."/>
            <person name="Kwon S.-W."/>
        </authorList>
    </citation>
    <scope>NUCLEOTIDE SEQUENCE [LARGE SCALE GENOMIC DNA]</scope>
    <source>
        <strain evidence="1 2">KACC 21982</strain>
    </source>
</reference>
<protein>
    <submittedName>
        <fullName evidence="1">Uncharacterized protein</fullName>
    </submittedName>
</protein>
<organism evidence="1 2">
    <name type="scientific">Hymenobacter tibetensis</name>
    <dbReference type="NCBI Taxonomy" id="497967"/>
    <lineage>
        <taxon>Bacteria</taxon>
        <taxon>Pseudomonadati</taxon>
        <taxon>Bacteroidota</taxon>
        <taxon>Cytophagia</taxon>
        <taxon>Cytophagales</taxon>
        <taxon>Hymenobacteraceae</taxon>
        <taxon>Hymenobacter</taxon>
    </lineage>
</organism>
<evidence type="ECO:0000313" key="1">
    <source>
        <dbReference type="EMBL" id="UOG74551.1"/>
    </source>
</evidence>
<dbReference type="Proteomes" id="UP000831113">
    <property type="component" value="Chromosome"/>
</dbReference>
<dbReference type="RefSeq" id="WP_243798004.1">
    <property type="nucleotide sequence ID" value="NZ_CP094669.1"/>
</dbReference>
<sequence length="86" mass="9474">MLLVSSNSYLLLHQHVHVGYHEEVAAEQMGFPLGNRLVGRLGNFQVRDLATRALPPVTMYAQQMVVLVKRFVLKDAAEGLTLGIGS</sequence>
<proteinExistence type="predicted"/>
<accession>A0ABY4CWW1</accession>